<reference evidence="1 2" key="1">
    <citation type="journal article" date="2019" name="Sci. Rep.">
        <title>Orb-weaving spider Araneus ventricosus genome elucidates the spidroin gene catalogue.</title>
        <authorList>
            <person name="Kono N."/>
            <person name="Nakamura H."/>
            <person name="Ohtoshi R."/>
            <person name="Moran D.A.P."/>
            <person name="Shinohara A."/>
            <person name="Yoshida Y."/>
            <person name="Fujiwara M."/>
            <person name="Mori M."/>
            <person name="Tomita M."/>
            <person name="Arakawa K."/>
        </authorList>
    </citation>
    <scope>NUCLEOTIDE SEQUENCE [LARGE SCALE GENOMIC DNA]</scope>
</reference>
<proteinExistence type="predicted"/>
<evidence type="ECO:0000313" key="2">
    <source>
        <dbReference type="Proteomes" id="UP000499080"/>
    </source>
</evidence>
<comment type="caution">
    <text evidence="1">The sequence shown here is derived from an EMBL/GenBank/DDBJ whole genome shotgun (WGS) entry which is preliminary data.</text>
</comment>
<evidence type="ECO:0000313" key="1">
    <source>
        <dbReference type="EMBL" id="GBM96033.1"/>
    </source>
</evidence>
<dbReference type="AlphaFoldDB" id="A0A4Y2K025"/>
<dbReference type="Proteomes" id="UP000499080">
    <property type="component" value="Unassembled WGS sequence"/>
</dbReference>
<sequence>MSADFDDKPSDILGTALIFQRVNSIFFTCLKMSLKGERSEHVVVTSRFAPPPPEEKVHSAIKTRKWMPHNFFKDKLPLLLAGTGRNR</sequence>
<gene>
    <name evidence="1" type="ORF">AVEN_240225_1</name>
</gene>
<name>A0A4Y2K025_ARAVE</name>
<keyword evidence="2" id="KW-1185">Reference proteome</keyword>
<organism evidence="1 2">
    <name type="scientific">Araneus ventricosus</name>
    <name type="common">Orbweaver spider</name>
    <name type="synonym">Epeira ventricosa</name>
    <dbReference type="NCBI Taxonomy" id="182803"/>
    <lineage>
        <taxon>Eukaryota</taxon>
        <taxon>Metazoa</taxon>
        <taxon>Ecdysozoa</taxon>
        <taxon>Arthropoda</taxon>
        <taxon>Chelicerata</taxon>
        <taxon>Arachnida</taxon>
        <taxon>Araneae</taxon>
        <taxon>Araneomorphae</taxon>
        <taxon>Entelegynae</taxon>
        <taxon>Araneoidea</taxon>
        <taxon>Araneidae</taxon>
        <taxon>Araneus</taxon>
    </lineage>
</organism>
<dbReference type="EMBL" id="BGPR01004112">
    <property type="protein sequence ID" value="GBM96033.1"/>
    <property type="molecule type" value="Genomic_DNA"/>
</dbReference>
<protein>
    <submittedName>
        <fullName evidence="1">Uncharacterized protein</fullName>
    </submittedName>
</protein>
<accession>A0A4Y2K025</accession>